<name>A0A7Y7ZEV5_PSEPU</name>
<keyword evidence="1" id="KW-0812">Transmembrane</keyword>
<feature type="transmembrane region" description="Helical" evidence="1">
    <location>
        <begin position="49"/>
        <end position="69"/>
    </location>
</feature>
<evidence type="ECO:0000313" key="3">
    <source>
        <dbReference type="Proteomes" id="UP000542695"/>
    </source>
</evidence>
<accession>A0A7Y7ZEV5</accession>
<gene>
    <name evidence="2" type="ORF">HX798_25850</name>
</gene>
<proteinExistence type="predicted"/>
<keyword evidence="1" id="KW-1133">Transmembrane helix</keyword>
<reference evidence="2 3" key="1">
    <citation type="submission" date="2020-04" db="EMBL/GenBank/DDBJ databases">
        <title>Molecular characterization of pseudomonads from Agaricus bisporus reveal novel blotch 2 pathogens in Western Europe.</title>
        <authorList>
            <person name="Taparia T."/>
            <person name="Krijger M."/>
            <person name="Haynes E."/>
            <person name="Elpinstone J.G."/>
            <person name="Noble R."/>
            <person name="Van Der Wolf J."/>
        </authorList>
    </citation>
    <scope>NUCLEOTIDE SEQUENCE [LARGE SCALE GENOMIC DNA]</scope>
    <source>
        <strain evidence="2 3">P7765</strain>
    </source>
</reference>
<dbReference type="AlphaFoldDB" id="A0A7Y7ZEV5"/>
<evidence type="ECO:0000256" key="1">
    <source>
        <dbReference type="SAM" id="Phobius"/>
    </source>
</evidence>
<dbReference type="RefSeq" id="WP_174142157.1">
    <property type="nucleotide sequence ID" value="NZ_JABTYF010000013.1"/>
</dbReference>
<comment type="caution">
    <text evidence="2">The sequence shown here is derived from an EMBL/GenBank/DDBJ whole genome shotgun (WGS) entry which is preliminary data.</text>
</comment>
<evidence type="ECO:0000313" key="2">
    <source>
        <dbReference type="EMBL" id="NWC83686.1"/>
    </source>
</evidence>
<dbReference type="EMBL" id="JACARV010000099">
    <property type="protein sequence ID" value="NWC83686.1"/>
    <property type="molecule type" value="Genomic_DNA"/>
</dbReference>
<protein>
    <submittedName>
        <fullName evidence="2">Uncharacterized protein</fullName>
    </submittedName>
</protein>
<dbReference type="Proteomes" id="UP000542695">
    <property type="component" value="Unassembled WGS sequence"/>
</dbReference>
<organism evidence="2 3">
    <name type="scientific">Pseudomonas putida</name>
    <name type="common">Arthrobacter siderocapsulatus</name>
    <dbReference type="NCBI Taxonomy" id="303"/>
    <lineage>
        <taxon>Bacteria</taxon>
        <taxon>Pseudomonadati</taxon>
        <taxon>Pseudomonadota</taxon>
        <taxon>Gammaproteobacteria</taxon>
        <taxon>Pseudomonadales</taxon>
        <taxon>Pseudomonadaceae</taxon>
        <taxon>Pseudomonas</taxon>
    </lineage>
</organism>
<sequence>MVSTLGWMRGRSHLIRLFSSNLNLYPYQRCADNAFHPCYHIEEVLMGKLALFLGGFLLLTLLVGLLGTIPPG</sequence>
<keyword evidence="1" id="KW-0472">Membrane</keyword>